<dbReference type="GO" id="GO:0005524">
    <property type="term" value="F:ATP binding"/>
    <property type="evidence" value="ECO:0007669"/>
    <property type="project" value="UniProtKB-KW"/>
</dbReference>
<dbReference type="Pfam" id="PF13855">
    <property type="entry name" value="LRR_8"/>
    <property type="match status" value="1"/>
</dbReference>
<dbReference type="InterPro" id="IPR050905">
    <property type="entry name" value="Plant_NBS-LRR"/>
</dbReference>
<dbReference type="SUPFAM" id="SSF52540">
    <property type="entry name" value="P-loop containing nucleoside triphosphate hydrolases"/>
    <property type="match status" value="1"/>
</dbReference>
<protein>
    <recommendedName>
        <fullName evidence="10">NB-ARC domain-containing protein</fullName>
    </recommendedName>
</protein>
<evidence type="ECO:0000256" key="3">
    <source>
        <dbReference type="ARBA" id="ARBA00022821"/>
    </source>
</evidence>
<dbReference type="InterPro" id="IPR057135">
    <property type="entry name" value="At4g27190-like_LRR"/>
</dbReference>
<evidence type="ECO:0000256" key="4">
    <source>
        <dbReference type="ARBA" id="ARBA00022840"/>
    </source>
</evidence>
<sequence>MAEMVVAPVVEVVAEKGIQAIVHQISYCVRYKKILKTLEEKVKDLQAMRTEIQERVAAANKNLHSIMTKVEIWLAKVNEMEKDEKLVDLMNFINKKEEANMFNHYQCCKGWCCLLNCHKIGRQAQKKILVIELLWNEGNSFGGDVSYPCANLVTGVITQFPSTEGNISFASREFIMNEIMSALEDEEIYSVGIYGMGGIGKTMLKNRVQKQVFEIRFFSVLVTTPFSHLISVIKIQDDIAQALGFRQLDEIDDTTQRAALLLWRLNQEEKVLVVLDDLWSMDLELLINVGIPYRYKGCKVLITTRIRGVCSLLKIQKIVEVKGLSEDESWHLFKQNVGNVVDSPALQTVAREVAKECGCLPLALVTVGRALQNKNQREWENTADQLRNSNFTYIEGMSSKVYTSIKLSYDFLENEILKRCFLLCCLFPEDKSIHVDDLLIYAIGDEVIRRDLETLMELRVRILNACTTLVALSLLICDEEIHDQIFSAKMHDIVRGVAISIASEDGNRFCVKAGMDLRKWPDQEGSSSISTECSRLSLIDNNITVLPDRPELPHLLSLSLRNNRSLVKIPDKFFEKMNALQSLDIHEIHIPTLPSSISSLTNLQSLDMSFCKFYSQLNIHALGKLKNLEILNLASLGSSINLPEEIGGLSRLKRLDLSGNYRLTVPRGIISRLTCLEYLNMDSSFEGWEVGEIRESCRFANLDEIAWWSESQCCYLAGASLPFCNSIKILAAKAEEVTLFGCSNFNSMTSLVTRSRGGSGFSITKRLRVSDCKEMECVLNSSTRVNASFMALEEMYLSSLPKLKDVFHCLMPEEFSMENLKHIELDNCPNLVCIISPRVLWNKLKNLEVLKVTSCRRLKEVFPIEEGCTVVSNGQKQEHCKTFLPQLRDLLLEDLTIRSIWRQTILGFGNLKSIEVIRCSEMKFLFTPANVTTLQQLEILRITGCSRLVAIVGSDDELTVEGKQIVSNHFRTVTIFPHMKIFEFRNCSLKVFCPPVTYMHCPLEMLVLEEEEQQHQQQQHQQQHRSEYDGDNEYDCDYDCDDKRTLTLSTIQYMKDVWGGVIPIQSFLNLTEAKIVRCGGLKHLIPIQVLLSGGLSQLRKLDVRYCKRLEAIIDTDDVVVAADHPQSRIILENLEILMIWECERLMHVLPMQLLVKGGGLPKLEVIKVGNCANTKMICYGSSDDNNIVIPPTVVKVSPRSRNLFRTNLPKLCCGSSNDNNTVIPPTEVEVFPRLRSLFLTYLPKLSSFHQQRNASIHFGWPSLVYLRITECNLERLPLSHKNVPPKLEKIRGDSKEMFEKWLELEDEIMKSSLRPLFEDHVDVGKGN</sequence>
<keyword evidence="3" id="KW-0611">Plant defense</keyword>
<gene>
    <name evidence="8" type="ORF">MKW94_001962</name>
</gene>
<dbReference type="InterPro" id="IPR027417">
    <property type="entry name" value="P-loop_NTPase"/>
</dbReference>
<dbReference type="Proteomes" id="UP001177140">
    <property type="component" value="Unassembled WGS sequence"/>
</dbReference>
<dbReference type="InterPro" id="IPR042197">
    <property type="entry name" value="Apaf_helical"/>
</dbReference>
<feature type="non-terminal residue" evidence="8">
    <location>
        <position position="1"/>
    </location>
</feature>
<reference evidence="8" key="1">
    <citation type="submission" date="2022-03" db="EMBL/GenBank/DDBJ databases">
        <title>A functionally conserved STORR gene fusion in Papaver species that diverged 16.8 million years ago.</title>
        <authorList>
            <person name="Catania T."/>
        </authorList>
    </citation>
    <scope>NUCLEOTIDE SEQUENCE</scope>
    <source>
        <strain evidence="8">S-191538</strain>
    </source>
</reference>
<feature type="domain" description="NB-ARC" evidence="6">
    <location>
        <begin position="175"/>
        <end position="338"/>
    </location>
</feature>
<dbReference type="Pfam" id="PF00931">
    <property type="entry name" value="NB-ARC"/>
    <property type="match status" value="1"/>
</dbReference>
<dbReference type="Gene3D" id="1.10.8.430">
    <property type="entry name" value="Helical domain of apoptotic protease-activating factors"/>
    <property type="match status" value="1"/>
</dbReference>
<dbReference type="Gene3D" id="1.10.10.10">
    <property type="entry name" value="Winged helix-like DNA-binding domain superfamily/Winged helix DNA-binding domain"/>
    <property type="match status" value="1"/>
</dbReference>
<evidence type="ECO:0000256" key="2">
    <source>
        <dbReference type="ARBA" id="ARBA00022737"/>
    </source>
</evidence>
<proteinExistence type="inferred from homology"/>
<dbReference type="InterPro" id="IPR029752">
    <property type="entry name" value="D-isomer_DH_CS1"/>
</dbReference>
<dbReference type="SUPFAM" id="SSF52047">
    <property type="entry name" value="RNI-like"/>
    <property type="match status" value="1"/>
</dbReference>
<dbReference type="InterPro" id="IPR036388">
    <property type="entry name" value="WH-like_DNA-bd_sf"/>
</dbReference>
<evidence type="ECO:0000259" key="6">
    <source>
        <dbReference type="Pfam" id="PF00931"/>
    </source>
</evidence>
<feature type="coiled-coil region" evidence="5">
    <location>
        <begin position="28"/>
        <end position="62"/>
    </location>
</feature>
<dbReference type="PANTHER" id="PTHR33463">
    <property type="entry name" value="NB-ARC DOMAIN-CONTAINING PROTEIN-RELATED"/>
    <property type="match status" value="1"/>
</dbReference>
<dbReference type="GO" id="GO:0006952">
    <property type="term" value="P:defense response"/>
    <property type="evidence" value="ECO:0007669"/>
    <property type="project" value="UniProtKB-KW"/>
</dbReference>
<evidence type="ECO:0008006" key="10">
    <source>
        <dbReference type="Google" id="ProtNLM"/>
    </source>
</evidence>
<dbReference type="Pfam" id="PF23247">
    <property type="entry name" value="LRR_RPS2"/>
    <property type="match status" value="2"/>
</dbReference>
<feature type="domain" description="Disease resistance protein At4g27190-like leucine-rich repeats" evidence="7">
    <location>
        <begin position="1045"/>
        <end position="1117"/>
    </location>
</feature>
<keyword evidence="5" id="KW-0175">Coiled coil</keyword>
<accession>A0AA41VN58</accession>
<dbReference type="EMBL" id="JAJJMA010256832">
    <property type="protein sequence ID" value="MCL7044313.1"/>
    <property type="molecule type" value="Genomic_DNA"/>
</dbReference>
<dbReference type="InterPro" id="IPR032675">
    <property type="entry name" value="LRR_dom_sf"/>
</dbReference>
<evidence type="ECO:0000256" key="5">
    <source>
        <dbReference type="SAM" id="Coils"/>
    </source>
</evidence>
<dbReference type="Gene3D" id="3.40.50.300">
    <property type="entry name" value="P-loop containing nucleotide triphosphate hydrolases"/>
    <property type="match status" value="1"/>
</dbReference>
<keyword evidence="9" id="KW-1185">Reference proteome</keyword>
<dbReference type="PRINTS" id="PR00364">
    <property type="entry name" value="DISEASERSIST"/>
</dbReference>
<dbReference type="SUPFAM" id="SSF52058">
    <property type="entry name" value="L domain-like"/>
    <property type="match status" value="1"/>
</dbReference>
<evidence type="ECO:0000313" key="8">
    <source>
        <dbReference type="EMBL" id="MCL7044313.1"/>
    </source>
</evidence>
<keyword evidence="4" id="KW-0067">ATP-binding</keyword>
<dbReference type="PANTHER" id="PTHR33463:SF149">
    <property type="entry name" value="NB-ARC DOMAIN-CONTAINING PROTEIN"/>
    <property type="match status" value="1"/>
</dbReference>
<feature type="domain" description="Disease resistance protein At4g27190-like leucine-rich repeats" evidence="7">
    <location>
        <begin position="813"/>
        <end position="945"/>
    </location>
</feature>
<dbReference type="InterPro" id="IPR001611">
    <property type="entry name" value="Leu-rich_rpt"/>
</dbReference>
<keyword evidence="4" id="KW-0547">Nucleotide-binding</keyword>
<comment type="similarity">
    <text evidence="1">Belongs to the disease resistance NB-LRR family.</text>
</comment>
<dbReference type="Gene3D" id="3.80.10.10">
    <property type="entry name" value="Ribonuclease Inhibitor"/>
    <property type="match status" value="2"/>
</dbReference>
<evidence type="ECO:0000256" key="1">
    <source>
        <dbReference type="ARBA" id="ARBA00008894"/>
    </source>
</evidence>
<dbReference type="PROSITE" id="PS00065">
    <property type="entry name" value="D_2_HYDROXYACID_DH_1"/>
    <property type="match status" value="1"/>
</dbReference>
<evidence type="ECO:0000259" key="7">
    <source>
        <dbReference type="Pfam" id="PF23247"/>
    </source>
</evidence>
<comment type="caution">
    <text evidence="8">The sequence shown here is derived from an EMBL/GenBank/DDBJ whole genome shotgun (WGS) entry which is preliminary data.</text>
</comment>
<name>A0AA41VN58_PAPNU</name>
<dbReference type="GO" id="GO:0043531">
    <property type="term" value="F:ADP binding"/>
    <property type="evidence" value="ECO:0007669"/>
    <property type="project" value="InterPro"/>
</dbReference>
<dbReference type="InterPro" id="IPR002182">
    <property type="entry name" value="NB-ARC"/>
</dbReference>
<evidence type="ECO:0000313" key="9">
    <source>
        <dbReference type="Proteomes" id="UP001177140"/>
    </source>
</evidence>
<keyword evidence="2" id="KW-0677">Repeat</keyword>
<organism evidence="8 9">
    <name type="scientific">Papaver nudicaule</name>
    <name type="common">Iceland poppy</name>
    <dbReference type="NCBI Taxonomy" id="74823"/>
    <lineage>
        <taxon>Eukaryota</taxon>
        <taxon>Viridiplantae</taxon>
        <taxon>Streptophyta</taxon>
        <taxon>Embryophyta</taxon>
        <taxon>Tracheophyta</taxon>
        <taxon>Spermatophyta</taxon>
        <taxon>Magnoliopsida</taxon>
        <taxon>Ranunculales</taxon>
        <taxon>Papaveraceae</taxon>
        <taxon>Papaveroideae</taxon>
        <taxon>Papaver</taxon>
    </lineage>
</organism>